<reference evidence="3 4" key="1">
    <citation type="journal article" date="2018" name="PLoS Genet.">
        <title>Population sequencing reveals clonal diversity and ancestral inbreeding in the grapevine cultivar Chardonnay.</title>
        <authorList>
            <person name="Roach M.J."/>
            <person name="Johnson D.L."/>
            <person name="Bohlmann J."/>
            <person name="van Vuuren H.J."/>
            <person name="Jones S.J."/>
            <person name="Pretorius I.S."/>
            <person name="Schmidt S.A."/>
            <person name="Borneman A.R."/>
        </authorList>
    </citation>
    <scope>NUCLEOTIDE SEQUENCE [LARGE SCALE GENOMIC DNA]</scope>
    <source>
        <strain evidence="4">cv. Chardonnay</strain>
        <tissue evidence="3">Leaf</tissue>
    </source>
</reference>
<evidence type="ECO:0000256" key="1">
    <source>
        <dbReference type="SAM" id="MobiDB-lite"/>
    </source>
</evidence>
<comment type="caution">
    <text evidence="3">The sequence shown here is derived from an EMBL/GenBank/DDBJ whole genome shotgun (WGS) entry which is preliminary data.</text>
</comment>
<keyword evidence="2" id="KW-0472">Membrane</keyword>
<protein>
    <submittedName>
        <fullName evidence="3">Uncharacterized protein</fullName>
    </submittedName>
</protein>
<feature type="transmembrane region" description="Helical" evidence="2">
    <location>
        <begin position="6"/>
        <end position="27"/>
    </location>
</feature>
<accession>A0A438DJC9</accession>
<evidence type="ECO:0000313" key="4">
    <source>
        <dbReference type="Proteomes" id="UP000288805"/>
    </source>
</evidence>
<organism evidence="3 4">
    <name type="scientific">Vitis vinifera</name>
    <name type="common">Grape</name>
    <dbReference type="NCBI Taxonomy" id="29760"/>
    <lineage>
        <taxon>Eukaryota</taxon>
        <taxon>Viridiplantae</taxon>
        <taxon>Streptophyta</taxon>
        <taxon>Embryophyta</taxon>
        <taxon>Tracheophyta</taxon>
        <taxon>Spermatophyta</taxon>
        <taxon>Magnoliopsida</taxon>
        <taxon>eudicotyledons</taxon>
        <taxon>Gunneridae</taxon>
        <taxon>Pentapetalae</taxon>
        <taxon>rosids</taxon>
        <taxon>Vitales</taxon>
        <taxon>Vitaceae</taxon>
        <taxon>Viteae</taxon>
        <taxon>Vitis</taxon>
    </lineage>
</organism>
<keyword evidence="2" id="KW-0812">Transmembrane</keyword>
<proteinExistence type="predicted"/>
<dbReference type="AlphaFoldDB" id="A0A438DJC9"/>
<dbReference type="Proteomes" id="UP000288805">
    <property type="component" value="Unassembled WGS sequence"/>
</dbReference>
<feature type="compositionally biased region" description="Basic and acidic residues" evidence="1">
    <location>
        <begin position="356"/>
        <end position="375"/>
    </location>
</feature>
<evidence type="ECO:0000313" key="3">
    <source>
        <dbReference type="EMBL" id="RVW35590.1"/>
    </source>
</evidence>
<feature type="region of interest" description="Disordered" evidence="1">
    <location>
        <begin position="345"/>
        <end position="406"/>
    </location>
</feature>
<dbReference type="EMBL" id="QGNW01001601">
    <property type="protein sequence ID" value="RVW35590.1"/>
    <property type="molecule type" value="Genomic_DNA"/>
</dbReference>
<gene>
    <name evidence="3" type="ORF">CK203_112559</name>
</gene>
<keyword evidence="2" id="KW-1133">Transmembrane helix</keyword>
<name>A0A438DJC9_VITVI</name>
<sequence>MSGQVVWTHPSMVLLAFSLIINLPFLLSKKAYLLSSHEGACQILWRGWLTVIPVLLLYRRRSAGCDRLSEVTQYGPVESASGSVGQDGLHFTGKLLIKLLTLVRTTYLDKRMSHPDRGASVSGILVTRATVSRPSFQLQACARPSGSFVLRVVGRGTSVLTVGISPCRAPVFFFVSLQRVPPLHSDSSSLCPSQYCPGVDGVQHLKYAVQFGSFLAGGPLCLHHQEGEDRPLQLVCSYPILSIGDQPSGFKQGESQRACTGQGSLGRSVGAFGKGVYPNRSLTLPGTHKRGRLVEWLEKASFDRLNRLFEIISIESTIRHFFLPGTCWRSSGNLSRLARLTQRRARSALTSGRRRAGGDTKENTCKRKSLARRDTTLLPRRPNNPAPEPEDTSSFPQLETFRSGPGSFQPQLDFVGLRVVHEPEEVNDMNDLRTGFLQRHRKRLYDPIDLAPPPARKDCPERDDEDLTIEVPLSAMAHSDEAGSSAAAAV</sequence>
<evidence type="ECO:0000256" key="2">
    <source>
        <dbReference type="SAM" id="Phobius"/>
    </source>
</evidence>